<dbReference type="EMBL" id="VSSQ01045558">
    <property type="protein sequence ID" value="MPM99469.1"/>
    <property type="molecule type" value="Genomic_DNA"/>
</dbReference>
<comment type="caution">
    <text evidence="1">The sequence shown here is derived from an EMBL/GenBank/DDBJ whole genome shotgun (WGS) entry which is preliminary data.</text>
</comment>
<dbReference type="AlphaFoldDB" id="A0A645EDQ1"/>
<dbReference type="InterPro" id="IPR011990">
    <property type="entry name" value="TPR-like_helical_dom_sf"/>
</dbReference>
<evidence type="ECO:0008006" key="2">
    <source>
        <dbReference type="Google" id="ProtNLM"/>
    </source>
</evidence>
<sequence length="234" mass="25983">MVNLLLNAGYLREADRRLNILKSFAGEDEEIMLAMVRFNLLSQDFAAADAWVDRLKSKQIGAESLVSLGRYFETARQHQKAAAFYQQSLAEGFYPESLIGLARLETKEKRTEEARKLLFSALNTERTLPEKAVGPVPLFHEINALLLALQEPVVGCRGWIASFNGSCSPKVLANKSVLIYATRRESAEQYLTAMAAALEPSLPPILPSSIRWSEAQREVQPDGPVCAGIQYVLN</sequence>
<accession>A0A645EDQ1</accession>
<dbReference type="Gene3D" id="1.25.40.10">
    <property type="entry name" value="Tetratricopeptide repeat domain"/>
    <property type="match status" value="1"/>
</dbReference>
<gene>
    <name evidence="1" type="ORF">SDC9_146660</name>
</gene>
<evidence type="ECO:0000313" key="1">
    <source>
        <dbReference type="EMBL" id="MPM99469.1"/>
    </source>
</evidence>
<proteinExistence type="predicted"/>
<protein>
    <recommendedName>
        <fullName evidence="2">Lipopolysaccharide assembly protein B</fullName>
    </recommendedName>
</protein>
<organism evidence="1">
    <name type="scientific">bioreactor metagenome</name>
    <dbReference type="NCBI Taxonomy" id="1076179"/>
    <lineage>
        <taxon>unclassified sequences</taxon>
        <taxon>metagenomes</taxon>
        <taxon>ecological metagenomes</taxon>
    </lineage>
</organism>
<name>A0A645EDQ1_9ZZZZ</name>
<reference evidence="1" key="1">
    <citation type="submission" date="2019-08" db="EMBL/GenBank/DDBJ databases">
        <authorList>
            <person name="Kucharzyk K."/>
            <person name="Murdoch R.W."/>
            <person name="Higgins S."/>
            <person name="Loffler F."/>
        </authorList>
    </citation>
    <scope>NUCLEOTIDE SEQUENCE</scope>
</reference>